<dbReference type="GO" id="GO:0034605">
    <property type="term" value="P:cellular response to heat"/>
    <property type="evidence" value="ECO:0007669"/>
    <property type="project" value="TreeGrafter"/>
</dbReference>
<feature type="domain" description="AAA+ ATPase" evidence="6">
    <location>
        <begin position="372"/>
        <end position="565"/>
    </location>
</feature>
<organism evidence="8 9">
    <name type="scientific">Candidatus Dojkabacteria bacterium</name>
    <dbReference type="NCBI Taxonomy" id="2099670"/>
    <lineage>
        <taxon>Bacteria</taxon>
        <taxon>Candidatus Dojkabacteria</taxon>
    </lineage>
</organism>
<dbReference type="InterPro" id="IPR041546">
    <property type="entry name" value="ClpA/ClpB_AAA_lid"/>
</dbReference>
<feature type="transmembrane region" description="Helical" evidence="5">
    <location>
        <begin position="76"/>
        <end position="97"/>
    </location>
</feature>
<dbReference type="PANTHER" id="PTHR11638:SF18">
    <property type="entry name" value="HEAT SHOCK PROTEIN 104"/>
    <property type="match status" value="1"/>
</dbReference>
<sequence length="903" mass="101847">MNRANIQSNKTTILGYHDKSENSYTLISDELPILLDETYAPFLITTDYHYTIKTKDLSTLINTYQKIEKFDKYKSLLAQALILPGLIVSVLFMFTTFRLLPEVSFITAIVGSKVASITFWLSILGVIVLWHEYYRNKSHPIKIPQSEDFDEKNLVEITTKGVEFEKYSMLKALYFLGQRSQQLLVDFTSNNGLDSMELFKTLVSHPDVIEMVTRSDLDLSLDQLDTYGINAESMPSYPLPALRSIMLYALNEAILSGADNIKPIHIFLSYMRVFPILKKYLKDKNSSHEILQQVAYYMFSKEKSIRSVNQFNVNFPYFKTGGIAREWIYGYTFFLNKFTKDLNQKMAFEQNKFGIGHDREVNELVSVVGRLSKNNALLIGEPGVGKSSIIKGLAQKINRGNVPPQLLNKRITQLDLNTLIAISGKDQNLEALVGKAMGELERAGNTILYIDEIQQIIPTQSQESGQNIAGILLPFIIDGKFPIVGSINYRDYKKAFYDNESLKNSFEPIEVSELTASDTMKIMQTKIELLEKNYGLYVTFPALTTAIELAQRYIVDRRLPDSAVNVIEAACAWAQASGIKKLTSAEVARSVAMQINIPVDDITVEEATNLMNLESNMTKQVIGQDEAVHSVVESLKRARTDIRDPNKPIGVFLFLGPTGTGKTHLSKVLAKEYFGSTEQFIRLDMSEYQEINSISKILGSNQEDARSSITLLDKIKQQPFSVILFDEIEKAHPQVLDLFLQLFDDGRLTNSFGETIDFTNSIIICTSNIGSRQIIDALERDGSMWEEAKQSALLELRGALRPELINRFDKLIMFAPHGIENLVQISKLLLDDLAIRLQNRGISIVWEESIPMLIANNAQEPGMGARPLRRFIQDRIEAKVADEILSTGLTAGDTVQIKESWLA</sequence>
<dbReference type="CDD" id="cd19499">
    <property type="entry name" value="RecA-like_ClpB_Hsp104-like"/>
    <property type="match status" value="1"/>
</dbReference>
<dbReference type="PRINTS" id="PR00300">
    <property type="entry name" value="CLPPROTEASEA"/>
</dbReference>
<evidence type="ECO:0000313" key="9">
    <source>
        <dbReference type="Proteomes" id="UP000741282"/>
    </source>
</evidence>
<dbReference type="SMART" id="SM01086">
    <property type="entry name" value="ClpB_D2-small"/>
    <property type="match status" value="1"/>
</dbReference>
<feature type="domain" description="AAA+ ATPase" evidence="6">
    <location>
        <begin position="648"/>
        <end position="790"/>
    </location>
</feature>
<dbReference type="SUPFAM" id="SSF52540">
    <property type="entry name" value="P-loop containing nucleoside triphosphate hydrolases"/>
    <property type="match status" value="2"/>
</dbReference>
<evidence type="ECO:0000256" key="1">
    <source>
        <dbReference type="ARBA" id="ARBA00022737"/>
    </source>
</evidence>
<dbReference type="Pfam" id="PF07724">
    <property type="entry name" value="AAA_2"/>
    <property type="match status" value="1"/>
</dbReference>
<keyword evidence="8" id="KW-0645">Protease</keyword>
<dbReference type="CDD" id="cd00009">
    <property type="entry name" value="AAA"/>
    <property type="match status" value="1"/>
</dbReference>
<dbReference type="Proteomes" id="UP000741282">
    <property type="component" value="Unassembled WGS sequence"/>
</dbReference>
<accession>A0A955I388</accession>
<dbReference type="Pfam" id="PF00004">
    <property type="entry name" value="AAA"/>
    <property type="match status" value="1"/>
</dbReference>
<dbReference type="Gene3D" id="3.40.50.300">
    <property type="entry name" value="P-loop containing nucleotide triphosphate hydrolases"/>
    <property type="match status" value="2"/>
</dbReference>
<dbReference type="GO" id="GO:0016887">
    <property type="term" value="F:ATP hydrolysis activity"/>
    <property type="evidence" value="ECO:0007669"/>
    <property type="project" value="InterPro"/>
</dbReference>
<keyword evidence="5" id="KW-0812">Transmembrane</keyword>
<dbReference type="AlphaFoldDB" id="A0A955I388"/>
<dbReference type="GO" id="GO:0006508">
    <property type="term" value="P:proteolysis"/>
    <property type="evidence" value="ECO:0007669"/>
    <property type="project" value="UniProtKB-KW"/>
</dbReference>
<dbReference type="EMBL" id="JAGQLN010000014">
    <property type="protein sequence ID" value="MCA9377031.1"/>
    <property type="molecule type" value="Genomic_DNA"/>
</dbReference>
<dbReference type="GO" id="GO:0008233">
    <property type="term" value="F:peptidase activity"/>
    <property type="evidence" value="ECO:0007669"/>
    <property type="project" value="UniProtKB-KW"/>
</dbReference>
<dbReference type="Gene3D" id="1.10.8.60">
    <property type="match status" value="2"/>
</dbReference>
<keyword evidence="5" id="KW-1133">Transmembrane helix</keyword>
<evidence type="ECO:0000256" key="4">
    <source>
        <dbReference type="ARBA" id="ARBA00023186"/>
    </source>
</evidence>
<proteinExistence type="predicted"/>
<dbReference type="InterPro" id="IPR019489">
    <property type="entry name" value="Clp_ATPase_C"/>
</dbReference>
<dbReference type="InterPro" id="IPR050130">
    <property type="entry name" value="ClpA_ClpB"/>
</dbReference>
<dbReference type="InterPro" id="IPR001270">
    <property type="entry name" value="ClpA/B"/>
</dbReference>
<reference evidence="8" key="2">
    <citation type="journal article" date="2021" name="Microbiome">
        <title>Successional dynamics and alternative stable states in a saline activated sludge microbial community over 9 years.</title>
        <authorList>
            <person name="Wang Y."/>
            <person name="Ye J."/>
            <person name="Ju F."/>
            <person name="Liu L."/>
            <person name="Boyd J.A."/>
            <person name="Deng Y."/>
            <person name="Parks D.H."/>
            <person name="Jiang X."/>
            <person name="Yin X."/>
            <person name="Woodcroft B.J."/>
            <person name="Tyson G.W."/>
            <person name="Hugenholtz P."/>
            <person name="Polz M.F."/>
            <person name="Zhang T."/>
        </authorList>
    </citation>
    <scope>NUCLEOTIDE SEQUENCE</scope>
    <source>
        <strain evidence="8">HKST-UBA17</strain>
    </source>
</reference>
<evidence type="ECO:0000259" key="7">
    <source>
        <dbReference type="SMART" id="SM01086"/>
    </source>
</evidence>
<evidence type="ECO:0000256" key="5">
    <source>
        <dbReference type="SAM" id="Phobius"/>
    </source>
</evidence>
<reference evidence="8" key="1">
    <citation type="submission" date="2020-04" db="EMBL/GenBank/DDBJ databases">
        <authorList>
            <person name="Zhang T."/>
        </authorList>
    </citation>
    <scope>NUCLEOTIDE SEQUENCE</scope>
    <source>
        <strain evidence="8">HKST-UBA17</strain>
    </source>
</reference>
<dbReference type="InterPro" id="IPR003593">
    <property type="entry name" value="AAA+_ATPase"/>
</dbReference>
<evidence type="ECO:0000259" key="6">
    <source>
        <dbReference type="SMART" id="SM00382"/>
    </source>
</evidence>
<evidence type="ECO:0000256" key="2">
    <source>
        <dbReference type="ARBA" id="ARBA00022741"/>
    </source>
</evidence>
<dbReference type="InterPro" id="IPR003959">
    <property type="entry name" value="ATPase_AAA_core"/>
</dbReference>
<dbReference type="SMART" id="SM00382">
    <property type="entry name" value="AAA"/>
    <property type="match status" value="2"/>
</dbReference>
<keyword evidence="1" id="KW-0677">Repeat</keyword>
<dbReference type="InterPro" id="IPR027417">
    <property type="entry name" value="P-loop_NTPase"/>
</dbReference>
<dbReference type="GO" id="GO:0005524">
    <property type="term" value="F:ATP binding"/>
    <property type="evidence" value="ECO:0007669"/>
    <property type="project" value="UniProtKB-KW"/>
</dbReference>
<dbReference type="Pfam" id="PF17871">
    <property type="entry name" value="AAA_lid_9"/>
    <property type="match status" value="1"/>
</dbReference>
<comment type="caution">
    <text evidence="8">The sequence shown here is derived from an EMBL/GenBank/DDBJ whole genome shotgun (WGS) entry which is preliminary data.</text>
</comment>
<evidence type="ECO:0000256" key="3">
    <source>
        <dbReference type="ARBA" id="ARBA00022840"/>
    </source>
</evidence>
<keyword evidence="2" id="KW-0547">Nucleotide-binding</keyword>
<protein>
    <submittedName>
        <fullName evidence="8">ATP-dependent Clp protease ATP-binding subunit</fullName>
    </submittedName>
</protein>
<keyword evidence="5" id="KW-0472">Membrane</keyword>
<feature type="domain" description="Clp ATPase C-terminal" evidence="7">
    <location>
        <begin position="818"/>
        <end position="901"/>
    </location>
</feature>
<keyword evidence="8" id="KW-0378">Hydrolase</keyword>
<keyword evidence="3 8" id="KW-0067">ATP-binding</keyword>
<dbReference type="GO" id="GO:0005737">
    <property type="term" value="C:cytoplasm"/>
    <property type="evidence" value="ECO:0007669"/>
    <property type="project" value="TreeGrafter"/>
</dbReference>
<gene>
    <name evidence="8" type="ORF">KC685_03870</name>
</gene>
<dbReference type="Pfam" id="PF10431">
    <property type="entry name" value="ClpB_D2-small"/>
    <property type="match status" value="1"/>
</dbReference>
<evidence type="ECO:0000313" key="8">
    <source>
        <dbReference type="EMBL" id="MCA9377031.1"/>
    </source>
</evidence>
<name>A0A955I388_9BACT</name>
<keyword evidence="4" id="KW-0143">Chaperone</keyword>
<dbReference type="PANTHER" id="PTHR11638">
    <property type="entry name" value="ATP-DEPENDENT CLP PROTEASE"/>
    <property type="match status" value="1"/>
</dbReference>